<evidence type="ECO:0000256" key="6">
    <source>
        <dbReference type="ARBA" id="ARBA00022801"/>
    </source>
</evidence>
<evidence type="ECO:0000256" key="9">
    <source>
        <dbReference type="RuleBase" id="RU361240"/>
    </source>
</evidence>
<comment type="cofactor">
    <cofactor evidence="1">
        <name>Zn(2+)</name>
        <dbReference type="ChEBI" id="CHEBI:29105"/>
    </cofactor>
</comment>
<evidence type="ECO:0000256" key="4">
    <source>
        <dbReference type="ARBA" id="ARBA00022723"/>
    </source>
</evidence>
<keyword evidence="3 9" id="KW-0645">Protease</keyword>
<evidence type="ECO:0000256" key="5">
    <source>
        <dbReference type="ARBA" id="ARBA00022729"/>
    </source>
</evidence>
<evidence type="ECO:0000256" key="7">
    <source>
        <dbReference type="ARBA" id="ARBA00022833"/>
    </source>
</evidence>
<organism evidence="11 12">
    <name type="scientific">Marasmius crinis-equi</name>
    <dbReference type="NCBI Taxonomy" id="585013"/>
    <lineage>
        <taxon>Eukaryota</taxon>
        <taxon>Fungi</taxon>
        <taxon>Dikarya</taxon>
        <taxon>Basidiomycota</taxon>
        <taxon>Agaricomycotina</taxon>
        <taxon>Agaricomycetes</taxon>
        <taxon>Agaricomycetidae</taxon>
        <taxon>Agaricales</taxon>
        <taxon>Marasmiineae</taxon>
        <taxon>Marasmiaceae</taxon>
        <taxon>Marasmius</taxon>
    </lineage>
</organism>
<dbReference type="Pfam" id="PF04389">
    <property type="entry name" value="Peptidase_M28"/>
    <property type="match status" value="1"/>
</dbReference>
<dbReference type="InterPro" id="IPR007484">
    <property type="entry name" value="Peptidase_M28"/>
</dbReference>
<dbReference type="CDD" id="cd03879">
    <property type="entry name" value="M28_AAP"/>
    <property type="match status" value="1"/>
</dbReference>
<evidence type="ECO:0000313" key="11">
    <source>
        <dbReference type="EMBL" id="KAL0577911.1"/>
    </source>
</evidence>
<keyword evidence="5 9" id="KW-0732">Signal</keyword>
<dbReference type="InterPro" id="IPR045175">
    <property type="entry name" value="M28_fam"/>
</dbReference>
<keyword evidence="2" id="KW-0031">Aminopeptidase</keyword>
<feature type="chain" id="PRO_5044981046" description="Peptide hydrolase" evidence="9">
    <location>
        <begin position="20"/>
        <end position="378"/>
    </location>
</feature>
<keyword evidence="12" id="KW-1185">Reference proteome</keyword>
<evidence type="ECO:0000259" key="10">
    <source>
        <dbReference type="Pfam" id="PF04389"/>
    </source>
</evidence>
<evidence type="ECO:0000256" key="8">
    <source>
        <dbReference type="ARBA" id="ARBA00043962"/>
    </source>
</evidence>
<keyword evidence="6 9" id="KW-0378">Hydrolase</keyword>
<feature type="signal peptide" evidence="9">
    <location>
        <begin position="1"/>
        <end position="19"/>
    </location>
</feature>
<keyword evidence="7 9" id="KW-0862">Zinc</keyword>
<reference evidence="11 12" key="1">
    <citation type="submission" date="2024-02" db="EMBL/GenBank/DDBJ databases">
        <title>A draft genome for the cacao thread blight pathogen Marasmius crinis-equi.</title>
        <authorList>
            <person name="Cohen S.P."/>
            <person name="Baruah I.K."/>
            <person name="Amoako-Attah I."/>
            <person name="Bukari Y."/>
            <person name="Meinhardt L.W."/>
            <person name="Bailey B.A."/>
        </authorList>
    </citation>
    <scope>NUCLEOTIDE SEQUENCE [LARGE SCALE GENOMIC DNA]</scope>
    <source>
        <strain evidence="11 12">GH-76</strain>
    </source>
</reference>
<protein>
    <recommendedName>
        <fullName evidence="9">Peptide hydrolase</fullName>
        <ecNumber evidence="9">3.4.-.-</ecNumber>
    </recommendedName>
</protein>
<comment type="caution">
    <text evidence="11">The sequence shown here is derived from an EMBL/GenBank/DDBJ whole genome shotgun (WGS) entry which is preliminary data.</text>
</comment>
<name>A0ABR3FR28_9AGAR</name>
<dbReference type="PANTHER" id="PTHR12147:SF56">
    <property type="entry name" value="AMINOPEPTIDASE YDR415C-RELATED"/>
    <property type="match status" value="1"/>
</dbReference>
<dbReference type="PANTHER" id="PTHR12147">
    <property type="entry name" value="METALLOPEPTIDASE M28 FAMILY MEMBER"/>
    <property type="match status" value="1"/>
</dbReference>
<evidence type="ECO:0000256" key="2">
    <source>
        <dbReference type="ARBA" id="ARBA00022438"/>
    </source>
</evidence>
<dbReference type="EMBL" id="JBAHYK010000130">
    <property type="protein sequence ID" value="KAL0577911.1"/>
    <property type="molecule type" value="Genomic_DNA"/>
</dbReference>
<keyword evidence="4 9" id="KW-0479">Metal-binding</keyword>
<evidence type="ECO:0000256" key="1">
    <source>
        <dbReference type="ARBA" id="ARBA00001947"/>
    </source>
</evidence>
<dbReference type="SUPFAM" id="SSF53187">
    <property type="entry name" value="Zn-dependent exopeptidases"/>
    <property type="match status" value="1"/>
</dbReference>
<comment type="similarity">
    <text evidence="8">Belongs to the peptidase M28 family. M28E subfamily.</text>
</comment>
<evidence type="ECO:0000313" key="12">
    <source>
        <dbReference type="Proteomes" id="UP001465976"/>
    </source>
</evidence>
<dbReference type="Proteomes" id="UP001465976">
    <property type="component" value="Unassembled WGS sequence"/>
</dbReference>
<dbReference type="EC" id="3.4.-.-" evidence="9"/>
<gene>
    <name evidence="11" type="ORF">V5O48_004076</name>
</gene>
<feature type="domain" description="Peptidase M28" evidence="10">
    <location>
        <begin position="167"/>
        <end position="371"/>
    </location>
</feature>
<sequence length="378" mass="40392">MRLQAFLALLAVVLPLVGSAPISHEEIEANVAQDLRLLSLEDGADPVWKTEDEKLELMRAGKKFFDVTETYELEENLAAESKLGSFASCTVPSPSHQTQVKPILNTLSTSNMQSSLSSLTAFNNRYYKSSTGADASAWILSKVKSIASGRSDITASQFTHSWVQPSVIVKIAGTSASSPVTILGAHLDSINLSNPTNGRAPGADDDGTGTVNLIETLRALVAAGYKPSTPLEFHWYSGEEAGLLGSQAIATSYKNSGVNVKAMIEFDMSGYFRPGSKEVIALETDYIDSGLNTFLRSIISSYSSIPVANDTPCGYACSDHASWYKVGYPTAFPFEAVTGDDNPQIHSTGDTTSVSGFSWSHSLEFAKVALAAAYELTA</sequence>
<dbReference type="Gene3D" id="3.40.630.10">
    <property type="entry name" value="Zn peptidases"/>
    <property type="match status" value="1"/>
</dbReference>
<proteinExistence type="inferred from homology"/>
<evidence type="ECO:0000256" key="3">
    <source>
        <dbReference type="ARBA" id="ARBA00022670"/>
    </source>
</evidence>
<accession>A0ABR3FR28</accession>